<feature type="transmembrane region" description="Helical" evidence="1">
    <location>
        <begin position="34"/>
        <end position="53"/>
    </location>
</feature>
<feature type="transmembrane region" description="Helical" evidence="1">
    <location>
        <begin position="106"/>
        <end position="128"/>
    </location>
</feature>
<comment type="caution">
    <text evidence="3">The sequence shown here is derived from an EMBL/GenBank/DDBJ whole genome shotgun (WGS) entry which is preliminary data.</text>
</comment>
<sequence>MLSGVFFCVSILGARVIATSTIRSAFTGRDNRFTPIRFVLASMVMLEHVFVVIRGPELSPLIAANGWSAGYLAVNGFFILSGFLIADSLERRSDAKAFALARFLRIIPALVVLALLATLAIGPLVTSLPPAQYWSSATTWLYAPNVLAFADTSGGPAGIFTSNPAEGEFSATLWTLRYEVLAYAAAALLFFTRFVWGRWPILGLFIAGTAVYLAIRLLWPDAPAMITHGGRFGSVFLLGMVIHQFRDRLPITILPVILLLPIAILMGDHALSELFWNGVLAVLIFWAGFAALERLPSGARIPDWSYGIYIWHYPVMQSLWHFDVARSPLELAAYGIPLSLAVAAASWHLIERPALGLKFKLGG</sequence>
<dbReference type="InterPro" id="IPR002656">
    <property type="entry name" value="Acyl_transf_3_dom"/>
</dbReference>
<gene>
    <name evidence="3" type="ORF">V0U35_00320</name>
</gene>
<keyword evidence="1" id="KW-0472">Membrane</keyword>
<feature type="transmembrane region" description="Helical" evidence="1">
    <location>
        <begin position="249"/>
        <end position="268"/>
    </location>
</feature>
<dbReference type="PANTHER" id="PTHR23028">
    <property type="entry name" value="ACETYLTRANSFERASE"/>
    <property type="match status" value="1"/>
</dbReference>
<keyword evidence="4" id="KW-1185">Reference proteome</keyword>
<dbReference type="Proteomes" id="UP001310692">
    <property type="component" value="Unassembled WGS sequence"/>
</dbReference>
<evidence type="ECO:0000259" key="2">
    <source>
        <dbReference type="Pfam" id="PF01757"/>
    </source>
</evidence>
<keyword evidence="3" id="KW-0808">Transferase</keyword>
<dbReference type="GO" id="GO:0016746">
    <property type="term" value="F:acyltransferase activity"/>
    <property type="evidence" value="ECO:0007669"/>
    <property type="project" value="UniProtKB-KW"/>
</dbReference>
<evidence type="ECO:0000313" key="4">
    <source>
        <dbReference type="Proteomes" id="UP001310692"/>
    </source>
</evidence>
<name>A0ABU7LVV7_9PROT</name>
<keyword evidence="3" id="KW-0012">Acyltransferase</keyword>
<dbReference type="EMBL" id="JAZDRO010000001">
    <property type="protein sequence ID" value="MEE2565110.1"/>
    <property type="molecule type" value="Genomic_DNA"/>
</dbReference>
<organism evidence="3 4">
    <name type="scientific">Hyphobacterium marinum</name>
    <dbReference type="NCBI Taxonomy" id="3116574"/>
    <lineage>
        <taxon>Bacteria</taxon>
        <taxon>Pseudomonadati</taxon>
        <taxon>Pseudomonadota</taxon>
        <taxon>Alphaproteobacteria</taxon>
        <taxon>Maricaulales</taxon>
        <taxon>Maricaulaceae</taxon>
        <taxon>Hyphobacterium</taxon>
    </lineage>
</organism>
<feature type="domain" description="Acyltransferase 3" evidence="2">
    <location>
        <begin position="36"/>
        <end position="344"/>
    </location>
</feature>
<accession>A0ABU7LVV7</accession>
<keyword evidence="1" id="KW-1133">Transmembrane helix</keyword>
<dbReference type="EC" id="2.3.-.-" evidence="3"/>
<proteinExistence type="predicted"/>
<evidence type="ECO:0000313" key="3">
    <source>
        <dbReference type="EMBL" id="MEE2565110.1"/>
    </source>
</evidence>
<dbReference type="Pfam" id="PF01757">
    <property type="entry name" value="Acyl_transf_3"/>
    <property type="match status" value="1"/>
</dbReference>
<feature type="transmembrane region" description="Helical" evidence="1">
    <location>
        <begin position="274"/>
        <end position="292"/>
    </location>
</feature>
<dbReference type="InterPro" id="IPR050879">
    <property type="entry name" value="Acyltransferase_3"/>
</dbReference>
<protein>
    <submittedName>
        <fullName evidence="3">Acyltransferase</fullName>
        <ecNumber evidence="3">2.3.-.-</ecNumber>
    </submittedName>
</protein>
<dbReference type="RefSeq" id="WP_330194646.1">
    <property type="nucleotide sequence ID" value="NZ_JAZDRO010000001.1"/>
</dbReference>
<feature type="transmembrane region" description="Helical" evidence="1">
    <location>
        <begin position="65"/>
        <end position="86"/>
    </location>
</feature>
<feature type="transmembrane region" description="Helical" evidence="1">
    <location>
        <begin position="201"/>
        <end position="219"/>
    </location>
</feature>
<feature type="transmembrane region" description="Helical" evidence="1">
    <location>
        <begin position="332"/>
        <end position="350"/>
    </location>
</feature>
<keyword evidence="1" id="KW-0812">Transmembrane</keyword>
<feature type="transmembrane region" description="Helical" evidence="1">
    <location>
        <begin position="180"/>
        <end position="196"/>
    </location>
</feature>
<reference evidence="3 4" key="1">
    <citation type="submission" date="2024-01" db="EMBL/GenBank/DDBJ databases">
        <title>Hyphobacterium bacterium isolated from marine sediment.</title>
        <authorList>
            <person name="Zhao S."/>
        </authorList>
    </citation>
    <scope>NUCLEOTIDE SEQUENCE [LARGE SCALE GENOMIC DNA]</scope>
    <source>
        <strain evidence="3 4">Y60-23</strain>
    </source>
</reference>
<evidence type="ECO:0000256" key="1">
    <source>
        <dbReference type="SAM" id="Phobius"/>
    </source>
</evidence>